<protein>
    <submittedName>
        <fullName evidence="2">HNH protein</fullName>
    </submittedName>
</protein>
<dbReference type="Pfam" id="PF13384">
    <property type="entry name" value="HTH_23"/>
    <property type="match status" value="1"/>
</dbReference>
<dbReference type="SUPFAM" id="SSF47413">
    <property type="entry name" value="lambda repressor-like DNA-binding domains"/>
    <property type="match status" value="1"/>
</dbReference>
<dbReference type="OrthoDB" id="15050at10239"/>
<dbReference type="InterPro" id="IPR044925">
    <property type="entry name" value="His-Me_finger_sf"/>
</dbReference>
<feature type="domain" description="HNH nuclease" evidence="1">
    <location>
        <begin position="79"/>
        <end position="119"/>
    </location>
</feature>
<keyword evidence="3" id="KW-1185">Reference proteome</keyword>
<gene>
    <name evidence="2" type="primary">80</name>
    <name evidence="2" type="ORF">HCTV2_80</name>
</gene>
<dbReference type="RefSeq" id="YP_008058442.1">
    <property type="nucleotide sequence ID" value="NC_021319.1"/>
</dbReference>
<reference evidence="2 3" key="1">
    <citation type="submission" date="2012-12" db="EMBL/GenBank/DDBJ databases">
        <authorList>
            <person name="Sencilo A."/>
            <person name="Jacobs-Sera D."/>
            <person name="Russell D.A."/>
            <person name="Ko C."/>
            <person name="Bowman C.A."/>
            <person name="Atanasova N."/>
            <person name="Osterlund E."/>
            <person name="Oksanen H.M."/>
            <person name="Bamford D.H."/>
            <person name="Hatfull G.F."/>
            <person name="Roine E."/>
            <person name="Hendrix R.W."/>
        </authorList>
    </citation>
    <scope>NUCLEOTIDE SEQUENCE [LARGE SCALE GENOMIC DNA]</scope>
</reference>
<dbReference type="InterPro" id="IPR010982">
    <property type="entry name" value="Lambda_DNA-bd_dom_sf"/>
</dbReference>
<proteinExistence type="predicted"/>
<dbReference type="Pfam" id="PF13392">
    <property type="entry name" value="HNH_3"/>
    <property type="match status" value="1"/>
</dbReference>
<dbReference type="InterPro" id="IPR001387">
    <property type="entry name" value="Cro/C1-type_HTH"/>
</dbReference>
<organism evidence="2 3">
    <name type="scientific">Haloarcula californiae tailed virus 2</name>
    <dbReference type="NCBI Taxonomy" id="1273747"/>
    <lineage>
        <taxon>Viruses</taxon>
        <taxon>Duplodnaviria</taxon>
        <taxon>Heunggongvirae</taxon>
        <taxon>Uroviricota</taxon>
        <taxon>Caudoviricetes</taxon>
        <taxon>Saparoviridae</taxon>
        <taxon>Samsavirus</taxon>
        <taxon>Samsavirus crystalli</taxon>
        <taxon>Samsavirus HCTV2</taxon>
    </lineage>
</organism>
<dbReference type="InterPro" id="IPR003615">
    <property type="entry name" value="HNH_nuc"/>
</dbReference>
<evidence type="ECO:0000259" key="1">
    <source>
        <dbReference type="Pfam" id="PF13392"/>
    </source>
</evidence>
<name>R4TM97_9CAUD</name>
<evidence type="ECO:0000313" key="3">
    <source>
        <dbReference type="Proteomes" id="UP000204143"/>
    </source>
</evidence>
<dbReference type="Gene3D" id="1.10.10.60">
    <property type="entry name" value="Homeodomain-like"/>
    <property type="match status" value="2"/>
</dbReference>
<evidence type="ECO:0000313" key="2">
    <source>
        <dbReference type="EMBL" id="AGM11847.1"/>
    </source>
</evidence>
<dbReference type="CDD" id="cd00093">
    <property type="entry name" value="HTH_XRE"/>
    <property type="match status" value="1"/>
</dbReference>
<dbReference type="Proteomes" id="UP000204143">
    <property type="component" value="Segment"/>
</dbReference>
<dbReference type="GeneID" id="16193698"/>
<dbReference type="KEGG" id="vg:16193698"/>
<sequence length="178" mass="20768">MVCMVCAPDAETLHELYHEQGLEQQEIAQEYGVHQSTVSRWMDRHDVQARHQRETHATVPSLRQHRRGYEFWEHCGEYVYVHRLLAVAEYGLEVVAGQHVHHVNGVPWDNRPENLEVLKPGTHHARHRGTEGAPWHDRERLAEVIKQEDTLREVGERLGCDHSTVIYWRDKHGLEGEA</sequence>
<dbReference type="EMBL" id="KC292028">
    <property type="protein sequence ID" value="AGM11847.1"/>
    <property type="molecule type" value="Genomic_DNA"/>
</dbReference>
<accession>R4TM97</accession>
<dbReference type="GO" id="GO:0003677">
    <property type="term" value="F:DNA binding"/>
    <property type="evidence" value="ECO:0007669"/>
    <property type="project" value="InterPro"/>
</dbReference>
<dbReference type="SUPFAM" id="SSF54060">
    <property type="entry name" value="His-Me finger endonucleases"/>
    <property type="match status" value="1"/>
</dbReference>